<dbReference type="EMBL" id="JBHSFN010000006">
    <property type="protein sequence ID" value="MFC4586708.1"/>
    <property type="molecule type" value="Genomic_DNA"/>
</dbReference>
<protein>
    <submittedName>
        <fullName evidence="1">DUF2855 family protein</fullName>
    </submittedName>
</protein>
<gene>
    <name evidence="1" type="ORF">ACFO8L_11520</name>
</gene>
<keyword evidence="2" id="KW-1185">Reference proteome</keyword>
<organism evidence="1 2">
    <name type="scientific">Sphaerisporangium corydalis</name>
    <dbReference type="NCBI Taxonomy" id="1441875"/>
    <lineage>
        <taxon>Bacteria</taxon>
        <taxon>Bacillati</taxon>
        <taxon>Actinomycetota</taxon>
        <taxon>Actinomycetes</taxon>
        <taxon>Streptosporangiales</taxon>
        <taxon>Streptosporangiaceae</taxon>
        <taxon>Sphaerisporangium</taxon>
    </lineage>
</organism>
<reference evidence="2" key="1">
    <citation type="journal article" date="2019" name="Int. J. Syst. Evol. Microbiol.">
        <title>The Global Catalogue of Microorganisms (GCM) 10K type strain sequencing project: providing services to taxonomists for standard genome sequencing and annotation.</title>
        <authorList>
            <consortium name="The Broad Institute Genomics Platform"/>
            <consortium name="The Broad Institute Genome Sequencing Center for Infectious Disease"/>
            <person name="Wu L."/>
            <person name="Ma J."/>
        </authorList>
    </citation>
    <scope>NUCLEOTIDE SEQUENCE [LARGE SCALE GENOMIC DNA]</scope>
    <source>
        <strain evidence="2">CCUG 49560</strain>
    </source>
</reference>
<name>A0ABV9ED24_9ACTN</name>
<evidence type="ECO:0000313" key="2">
    <source>
        <dbReference type="Proteomes" id="UP001595891"/>
    </source>
</evidence>
<evidence type="ECO:0000313" key="1">
    <source>
        <dbReference type="EMBL" id="MFC4586708.1"/>
    </source>
</evidence>
<proteinExistence type="predicted"/>
<dbReference type="RefSeq" id="WP_262842428.1">
    <property type="nucleotide sequence ID" value="NZ_JANZYP010000011.1"/>
</dbReference>
<comment type="caution">
    <text evidence="1">The sequence shown here is derived from an EMBL/GenBank/DDBJ whole genome shotgun (WGS) entry which is preliminary data.</text>
</comment>
<dbReference type="Proteomes" id="UP001595891">
    <property type="component" value="Unassembled WGS sequence"/>
</dbReference>
<dbReference type="Gene3D" id="3.40.50.720">
    <property type="entry name" value="NAD(P)-binding Rossmann-like Domain"/>
    <property type="match status" value="1"/>
</dbReference>
<dbReference type="InterPro" id="IPR021276">
    <property type="entry name" value="DUF2855"/>
</dbReference>
<accession>A0ABV9ED24</accession>
<dbReference type="SUPFAM" id="SSF50129">
    <property type="entry name" value="GroES-like"/>
    <property type="match status" value="1"/>
</dbReference>
<sequence length="357" mass="38446">MPQPDRWDLVFKRDDLTVAEVLAPPRPRLKEGEVGLAVESFGLTTNNVTYARFVEPGFSYWDAFPGPDGYGRVPIWGFARVEESRHPDVAVGDRYYGFMPMSSHHVVAPGPSAQGFADTTERLHYLPPWYWTYQPAGEPDGRDDRRAVVRAVYPAVFNLAGLAERQAALGARSVLVTSASSKVAIGLAQRLASQGSALATIGVTSEANRAFVEGLGLYGTVISYGDLPSLSATGPVVFVDLTGDAGRLSAVYDSLAGDLCHTVQVGFTHPGSDIVPPPLPGPQPEFFFTPLVEAQAIEEEGAGPYQARYTQAEDGFVDSTASWLTVRRAQGPEAVAEVFAALLDGKQPPDVTYVFRP</sequence>
<dbReference type="InterPro" id="IPR011032">
    <property type="entry name" value="GroES-like_sf"/>
</dbReference>
<dbReference type="Gene3D" id="3.90.180.10">
    <property type="entry name" value="Medium-chain alcohol dehydrogenases, catalytic domain"/>
    <property type="match status" value="1"/>
</dbReference>
<dbReference type="Pfam" id="PF11017">
    <property type="entry name" value="DUF2855"/>
    <property type="match status" value="1"/>
</dbReference>